<evidence type="ECO:0000313" key="3">
    <source>
        <dbReference type="Proteomes" id="UP000725002"/>
    </source>
</evidence>
<evidence type="ECO:0008006" key="4">
    <source>
        <dbReference type="Google" id="ProtNLM"/>
    </source>
</evidence>
<protein>
    <recommendedName>
        <fullName evidence="4">Outer membrane protein</fullName>
    </recommendedName>
</protein>
<dbReference type="EMBL" id="JADILV010000031">
    <property type="protein sequence ID" value="MBO8483372.1"/>
    <property type="molecule type" value="Genomic_DNA"/>
</dbReference>
<gene>
    <name evidence="2" type="ORF">IAB75_04585</name>
</gene>
<name>A0A940DQQ3_9BACT</name>
<feature type="signal peptide" evidence="1">
    <location>
        <begin position="1"/>
        <end position="25"/>
    </location>
</feature>
<organism evidence="2 3">
    <name type="scientific">Candidatus Cryptobacteroides avicola</name>
    <dbReference type="NCBI Taxonomy" id="2840757"/>
    <lineage>
        <taxon>Bacteria</taxon>
        <taxon>Pseudomonadati</taxon>
        <taxon>Bacteroidota</taxon>
        <taxon>Bacteroidia</taxon>
        <taxon>Bacteroidales</taxon>
        <taxon>Candidatus Cryptobacteroides</taxon>
    </lineage>
</organism>
<dbReference type="SUPFAM" id="SSF56935">
    <property type="entry name" value="Porins"/>
    <property type="match status" value="1"/>
</dbReference>
<comment type="caution">
    <text evidence="2">The sequence shown here is derived from an EMBL/GenBank/DDBJ whole genome shotgun (WGS) entry which is preliminary data.</text>
</comment>
<dbReference type="Proteomes" id="UP000725002">
    <property type="component" value="Unassembled WGS sequence"/>
</dbReference>
<evidence type="ECO:0000256" key="1">
    <source>
        <dbReference type="SAM" id="SignalP"/>
    </source>
</evidence>
<reference evidence="2" key="1">
    <citation type="submission" date="2020-10" db="EMBL/GenBank/DDBJ databases">
        <authorList>
            <person name="Gilroy R."/>
        </authorList>
    </citation>
    <scope>NUCLEOTIDE SEQUENCE</scope>
    <source>
        <strain evidence="2">G3-8215</strain>
    </source>
</reference>
<keyword evidence="1" id="KW-0732">Signal</keyword>
<feature type="chain" id="PRO_5037507153" description="Outer membrane protein" evidence="1">
    <location>
        <begin position="26"/>
        <end position="435"/>
    </location>
</feature>
<dbReference type="AlphaFoldDB" id="A0A940DQQ3"/>
<dbReference type="Gene3D" id="2.40.160.60">
    <property type="entry name" value="Outer membrane protein transport protein (OMPP1/FadL/TodX)"/>
    <property type="match status" value="1"/>
</dbReference>
<proteinExistence type="predicted"/>
<accession>A0A940DQQ3</accession>
<reference evidence="2" key="2">
    <citation type="journal article" date="2021" name="PeerJ">
        <title>Extensive microbial diversity within the chicken gut microbiome revealed by metagenomics and culture.</title>
        <authorList>
            <person name="Gilroy R."/>
            <person name="Ravi A."/>
            <person name="Getino M."/>
            <person name="Pursley I."/>
            <person name="Horton D.L."/>
            <person name="Alikhan N.F."/>
            <person name="Baker D."/>
            <person name="Gharbi K."/>
            <person name="Hall N."/>
            <person name="Watson M."/>
            <person name="Adriaenssens E.M."/>
            <person name="Foster-Nyarko E."/>
            <person name="Jarju S."/>
            <person name="Secka A."/>
            <person name="Antonio M."/>
            <person name="Oren A."/>
            <person name="Chaudhuri R.R."/>
            <person name="La Ragione R."/>
            <person name="Hildebrand F."/>
            <person name="Pallen M.J."/>
        </authorList>
    </citation>
    <scope>NUCLEOTIDE SEQUENCE</scope>
    <source>
        <strain evidence="2">G3-8215</strain>
    </source>
</reference>
<sequence length="435" mass="48180">MNMLRIPVRALLVCLLFILPLSAYAQEGAYGAYTPYSIFGIGDIRKEGTAFNSSMGGVGIATRNKRFINYLNPASVTARDSLSFMADVGLSQKNTIYRQGGLRSGNNTFNMYDFIISFPIYRSSAFIVGITPFSDLGYSFSTKVTDPEVIGNTNIISYSASGNGSVYQLFAGGGATFWKKFSVGAEVIYYFGTLDKLFSQNFTDASYNSAQGVSNLLIRSTTAKLGVQYEQRVGEDMSMIFGATYRFRSGIRGESENYETLGSASDTLSYSYSNNSGISIADELGVGVSLKKGDRWSLELNYLRSGWNRSGMDSTPGFAVDSDVKFSGVATNSVRAGFEIVPNRNDIRYYYRRMSYRVGAYYDESYYRLDGNKVSSVGVTLGVTLPIPRLYNGITVGVDMGQKGSLKHNMVRERYAMFVIGFNIHDLWFHKPKYE</sequence>
<evidence type="ECO:0000313" key="2">
    <source>
        <dbReference type="EMBL" id="MBO8483372.1"/>
    </source>
</evidence>